<proteinExistence type="predicted"/>
<dbReference type="HOGENOM" id="CLU_035918_5_1_1"/>
<gene>
    <name evidence="2" type="ORF">SCLCIDRAFT_26750</name>
</gene>
<dbReference type="AlphaFoldDB" id="A0A0C3DVL6"/>
<dbReference type="InterPro" id="IPR046521">
    <property type="entry name" value="DUF6698"/>
</dbReference>
<feature type="region of interest" description="Disordered" evidence="1">
    <location>
        <begin position="257"/>
        <end position="279"/>
    </location>
</feature>
<dbReference type="InParanoid" id="A0A0C3DVL6"/>
<evidence type="ECO:0000313" key="3">
    <source>
        <dbReference type="Proteomes" id="UP000053989"/>
    </source>
</evidence>
<name>A0A0C3DVL6_9AGAM</name>
<dbReference type="EMBL" id="KN822064">
    <property type="protein sequence ID" value="KIM60239.1"/>
    <property type="molecule type" value="Genomic_DNA"/>
</dbReference>
<keyword evidence="3" id="KW-1185">Reference proteome</keyword>
<reference evidence="2 3" key="1">
    <citation type="submission" date="2014-04" db="EMBL/GenBank/DDBJ databases">
        <authorList>
            <consortium name="DOE Joint Genome Institute"/>
            <person name="Kuo A."/>
            <person name="Kohler A."/>
            <person name="Nagy L.G."/>
            <person name="Floudas D."/>
            <person name="Copeland A."/>
            <person name="Barry K.W."/>
            <person name="Cichocki N."/>
            <person name="Veneault-Fourrey C."/>
            <person name="LaButti K."/>
            <person name="Lindquist E.A."/>
            <person name="Lipzen A."/>
            <person name="Lundell T."/>
            <person name="Morin E."/>
            <person name="Murat C."/>
            <person name="Sun H."/>
            <person name="Tunlid A."/>
            <person name="Henrissat B."/>
            <person name="Grigoriev I.V."/>
            <person name="Hibbett D.S."/>
            <person name="Martin F."/>
            <person name="Nordberg H.P."/>
            <person name="Cantor M.N."/>
            <person name="Hua S.X."/>
        </authorList>
    </citation>
    <scope>NUCLEOTIDE SEQUENCE [LARGE SCALE GENOMIC DNA]</scope>
    <source>
        <strain evidence="2 3">Foug A</strain>
    </source>
</reference>
<accession>A0A0C3DVL6</accession>
<dbReference type="Proteomes" id="UP000053989">
    <property type="component" value="Unassembled WGS sequence"/>
</dbReference>
<evidence type="ECO:0000256" key="1">
    <source>
        <dbReference type="SAM" id="MobiDB-lite"/>
    </source>
</evidence>
<evidence type="ECO:0000313" key="2">
    <source>
        <dbReference type="EMBL" id="KIM60239.1"/>
    </source>
</evidence>
<protein>
    <submittedName>
        <fullName evidence="2">Uncharacterized protein</fullName>
    </submittedName>
</protein>
<organism evidence="2 3">
    <name type="scientific">Scleroderma citrinum Foug A</name>
    <dbReference type="NCBI Taxonomy" id="1036808"/>
    <lineage>
        <taxon>Eukaryota</taxon>
        <taxon>Fungi</taxon>
        <taxon>Dikarya</taxon>
        <taxon>Basidiomycota</taxon>
        <taxon>Agaricomycotina</taxon>
        <taxon>Agaricomycetes</taxon>
        <taxon>Agaricomycetidae</taxon>
        <taxon>Boletales</taxon>
        <taxon>Sclerodermatineae</taxon>
        <taxon>Sclerodermataceae</taxon>
        <taxon>Scleroderma</taxon>
    </lineage>
</organism>
<reference evidence="3" key="2">
    <citation type="submission" date="2015-01" db="EMBL/GenBank/DDBJ databases">
        <title>Evolutionary Origins and Diversification of the Mycorrhizal Mutualists.</title>
        <authorList>
            <consortium name="DOE Joint Genome Institute"/>
            <consortium name="Mycorrhizal Genomics Consortium"/>
            <person name="Kohler A."/>
            <person name="Kuo A."/>
            <person name="Nagy L.G."/>
            <person name="Floudas D."/>
            <person name="Copeland A."/>
            <person name="Barry K.W."/>
            <person name="Cichocki N."/>
            <person name="Veneault-Fourrey C."/>
            <person name="LaButti K."/>
            <person name="Lindquist E.A."/>
            <person name="Lipzen A."/>
            <person name="Lundell T."/>
            <person name="Morin E."/>
            <person name="Murat C."/>
            <person name="Riley R."/>
            <person name="Ohm R."/>
            <person name="Sun H."/>
            <person name="Tunlid A."/>
            <person name="Henrissat B."/>
            <person name="Grigoriev I.V."/>
            <person name="Hibbett D.S."/>
            <person name="Martin F."/>
        </authorList>
    </citation>
    <scope>NUCLEOTIDE SEQUENCE [LARGE SCALE GENOMIC DNA]</scope>
    <source>
        <strain evidence="3">Foug A</strain>
    </source>
</reference>
<sequence>MSPTDDTTPDATINALKCCINTLEESVCKLKDVDISTTIPSHCEKYVLAGRAIRRLVTLSDRVEDLVNEADRCACIELDSDDNHPAFTEEEDRLYRNYQELLRWIPSLKSDIAASSEDYEVKNLMKYLNKGADSARGDDAAGLKMAVVGWLMCGCPAPEPALESGQKTGRGFYHDVTARLICPVDYDWSNLHHRANIRNFHPEYLVTADCWPRFLYKNEKYDPSNPTKGPFENKMLIQAFRHIFTSPSLANSMDVVDDTDQEDQTPMEPPPKCQRGSSEKRSRAHVAALIGMKSVSPCAIAYTAVQLCFALSSCNAWRIIDEDFDYEKFYHNITTFFEDVRTTQDKAAISKLLLWWNRSVFDRVNVSEYCPQAIEKMSVAITLRRGRDGLATDNSSTV</sequence>
<dbReference type="OrthoDB" id="2680265at2759"/>
<dbReference type="Pfam" id="PF20414">
    <property type="entry name" value="DUF6698"/>
    <property type="match status" value="1"/>
</dbReference>
<dbReference type="STRING" id="1036808.A0A0C3DVL6"/>